<protein>
    <submittedName>
        <fullName evidence="2">Multiple sugar transport system substrate-binding protein</fullName>
    </submittedName>
</protein>
<keyword evidence="1" id="KW-0732">Signal</keyword>
<dbReference type="Gene3D" id="3.40.190.10">
    <property type="entry name" value="Periplasmic binding protein-like II"/>
    <property type="match status" value="1"/>
</dbReference>
<sequence>MNKKKVIPFLINLLIILCLSGCSSEVKQTNKELTVYIGFNEIDMKNAVGVRGNSANKQNAYNFIKILLSDEVQRTPGTQVKGAIPVSYKVMNEIVYPDHKNNTFGEILNDFPKDCPEFTEEQQEEYMGYTKEVNKACFLPKWRDKLMEAMQPYLNGEMSYEECIKQAKEQVELYLSE</sequence>
<evidence type="ECO:0000313" key="3">
    <source>
        <dbReference type="Proteomes" id="UP000184612"/>
    </source>
</evidence>
<feature type="signal peptide" evidence="1">
    <location>
        <begin position="1"/>
        <end position="24"/>
    </location>
</feature>
<reference evidence="2 3" key="1">
    <citation type="submission" date="2016-12" db="EMBL/GenBank/DDBJ databases">
        <authorList>
            <person name="Song W.-J."/>
            <person name="Kurnit D.M."/>
        </authorList>
    </citation>
    <scope>NUCLEOTIDE SEQUENCE [LARGE SCALE GENOMIC DNA]</scope>
    <source>
        <strain evidence="2 3">DSM 12503</strain>
    </source>
</reference>
<dbReference type="RefSeq" id="WP_073589586.1">
    <property type="nucleotide sequence ID" value="NZ_FRFD01000008.1"/>
</dbReference>
<organism evidence="2 3">
    <name type="scientific">Anaerocolumna xylanovorans DSM 12503</name>
    <dbReference type="NCBI Taxonomy" id="1121345"/>
    <lineage>
        <taxon>Bacteria</taxon>
        <taxon>Bacillati</taxon>
        <taxon>Bacillota</taxon>
        <taxon>Clostridia</taxon>
        <taxon>Lachnospirales</taxon>
        <taxon>Lachnospiraceae</taxon>
        <taxon>Anaerocolumna</taxon>
    </lineage>
</organism>
<evidence type="ECO:0000256" key="1">
    <source>
        <dbReference type="SAM" id="SignalP"/>
    </source>
</evidence>
<accession>A0A1M7YDY4</accession>
<feature type="chain" id="PRO_5038463895" evidence="1">
    <location>
        <begin position="25"/>
        <end position="177"/>
    </location>
</feature>
<keyword evidence="3" id="KW-1185">Reference proteome</keyword>
<gene>
    <name evidence="2" type="ORF">SAMN02745217_02938</name>
</gene>
<dbReference type="OrthoDB" id="383712at2"/>
<keyword evidence="2" id="KW-0813">Transport</keyword>
<dbReference type="STRING" id="1121345.SAMN02745217_02938"/>
<name>A0A1M7YDY4_9FIRM</name>
<evidence type="ECO:0000313" key="2">
    <source>
        <dbReference type="EMBL" id="SHO50852.1"/>
    </source>
</evidence>
<dbReference type="Proteomes" id="UP000184612">
    <property type="component" value="Unassembled WGS sequence"/>
</dbReference>
<keyword evidence="2" id="KW-0762">Sugar transport</keyword>
<proteinExistence type="predicted"/>
<dbReference type="EMBL" id="FRFD01000008">
    <property type="protein sequence ID" value="SHO50852.1"/>
    <property type="molecule type" value="Genomic_DNA"/>
</dbReference>
<dbReference type="AlphaFoldDB" id="A0A1M7YDY4"/>
<dbReference type="SUPFAM" id="SSF53850">
    <property type="entry name" value="Periplasmic binding protein-like II"/>
    <property type="match status" value="1"/>
</dbReference>